<protein>
    <submittedName>
        <fullName evidence="1">Uncharacterized protein</fullName>
    </submittedName>
</protein>
<reference evidence="1" key="1">
    <citation type="journal article" date="2015" name="Nature">
        <title>Complex archaea that bridge the gap between prokaryotes and eukaryotes.</title>
        <authorList>
            <person name="Spang A."/>
            <person name="Saw J.H."/>
            <person name="Jorgensen S.L."/>
            <person name="Zaremba-Niedzwiedzka K."/>
            <person name="Martijn J."/>
            <person name="Lind A.E."/>
            <person name="van Eijk R."/>
            <person name="Schleper C."/>
            <person name="Guy L."/>
            <person name="Ettema T.J."/>
        </authorList>
    </citation>
    <scope>NUCLEOTIDE SEQUENCE</scope>
</reference>
<dbReference type="EMBL" id="LAZR01004872">
    <property type="protein sequence ID" value="KKN04837.1"/>
    <property type="molecule type" value="Genomic_DNA"/>
</dbReference>
<accession>A0A0F9MZG8</accession>
<evidence type="ECO:0000313" key="1">
    <source>
        <dbReference type="EMBL" id="KKN04837.1"/>
    </source>
</evidence>
<comment type="caution">
    <text evidence="1">The sequence shown here is derived from an EMBL/GenBank/DDBJ whole genome shotgun (WGS) entry which is preliminary data.</text>
</comment>
<name>A0A0F9MZG8_9ZZZZ</name>
<dbReference type="AlphaFoldDB" id="A0A0F9MZG8"/>
<proteinExistence type="predicted"/>
<organism evidence="1">
    <name type="scientific">marine sediment metagenome</name>
    <dbReference type="NCBI Taxonomy" id="412755"/>
    <lineage>
        <taxon>unclassified sequences</taxon>
        <taxon>metagenomes</taxon>
        <taxon>ecological metagenomes</taxon>
    </lineage>
</organism>
<sequence length="78" mass="9139">MKRVIMKKEDEQTIDFKDVDKNGPIFCKRNNKYAGKVIHEKEGWMLRFDNGRGEFGSYPTLKKLVETAMGFGNKFYVN</sequence>
<gene>
    <name evidence="1" type="ORF">LCGC14_1093320</name>
</gene>